<keyword evidence="2" id="KW-1185">Reference proteome</keyword>
<dbReference type="GO" id="GO:0016192">
    <property type="term" value="P:vesicle-mediated transport"/>
    <property type="evidence" value="ECO:0007669"/>
    <property type="project" value="InterPro"/>
</dbReference>
<accession>A0A843ULU0</accession>
<proteinExistence type="predicted"/>
<dbReference type="Proteomes" id="UP000652761">
    <property type="component" value="Unassembled WGS sequence"/>
</dbReference>
<dbReference type="AlphaFoldDB" id="A0A843ULU0"/>
<comment type="caution">
    <text evidence="1">The sequence shown here is derived from an EMBL/GenBank/DDBJ whole genome shotgun (WGS) entry which is preliminary data.</text>
</comment>
<name>A0A843ULU0_COLES</name>
<evidence type="ECO:0000313" key="1">
    <source>
        <dbReference type="EMBL" id="MQL84311.1"/>
    </source>
</evidence>
<sequence length="406" mass="45215">MNKVQCINSTLEECGHMINLRVDTSWTMNLLGSPAVHPLPCEGEVVGSKPTPHTPEVMPPHAQWCSGPAHHTLVRNSRMRMQSLVTVLESCVGSSAACYSLILFQDLLVSTTLPPDDTANLFTYAVMRLTPHALSSGTNSWSYLRKGTASSVTTVSPLSTTLAAEQHHHSSQNTLPGIQGQNYKIPRALQREKWSKGKDGYVVTDIWGTETGSSILATPAVWLREAQERMHLCVYQHKSMTIILLIPVSSLSNGERNFAIMKQQVLENAYQKISRVEERLSKGWGGESAYHVKGYRYLLLDTAQNRSRASPTGKVATLTKDSLLALSKVREEIDLEKNRAKRDDSQHEKDLEVCIRAKNNAWIIARISRGKELYMVLEKANETLLFASDAVEKFSNRYCDGAFSLD</sequence>
<protein>
    <recommendedName>
        <fullName evidence="3">Vacuolar fusion protein CCZ1 homolog</fullName>
    </recommendedName>
</protein>
<dbReference type="PANTHER" id="PTHR13056">
    <property type="entry name" value="VACUOLAR FUSION PROTEIN CCZ1 HOMOLOG-RELATED"/>
    <property type="match status" value="1"/>
</dbReference>
<dbReference type="PANTHER" id="PTHR13056:SF0">
    <property type="entry name" value="VACUOLAR FUSION PROTEIN CCZ1 HOMOLOG-RELATED"/>
    <property type="match status" value="1"/>
</dbReference>
<evidence type="ECO:0000313" key="2">
    <source>
        <dbReference type="Proteomes" id="UP000652761"/>
    </source>
</evidence>
<dbReference type="OrthoDB" id="240546at2759"/>
<evidence type="ECO:0008006" key="3">
    <source>
        <dbReference type="Google" id="ProtNLM"/>
    </source>
</evidence>
<dbReference type="InterPro" id="IPR013176">
    <property type="entry name" value="Ccz1"/>
</dbReference>
<organism evidence="1 2">
    <name type="scientific">Colocasia esculenta</name>
    <name type="common">Wild taro</name>
    <name type="synonym">Arum esculentum</name>
    <dbReference type="NCBI Taxonomy" id="4460"/>
    <lineage>
        <taxon>Eukaryota</taxon>
        <taxon>Viridiplantae</taxon>
        <taxon>Streptophyta</taxon>
        <taxon>Embryophyta</taxon>
        <taxon>Tracheophyta</taxon>
        <taxon>Spermatophyta</taxon>
        <taxon>Magnoliopsida</taxon>
        <taxon>Liliopsida</taxon>
        <taxon>Araceae</taxon>
        <taxon>Aroideae</taxon>
        <taxon>Colocasieae</taxon>
        <taxon>Colocasia</taxon>
    </lineage>
</organism>
<gene>
    <name evidence="1" type="ORF">Taro_016815</name>
</gene>
<dbReference type="GO" id="GO:0035658">
    <property type="term" value="C:Mon1-Ccz1 complex"/>
    <property type="evidence" value="ECO:0007669"/>
    <property type="project" value="InterPro"/>
</dbReference>
<dbReference type="EMBL" id="NMUH01000753">
    <property type="protein sequence ID" value="MQL84311.1"/>
    <property type="molecule type" value="Genomic_DNA"/>
</dbReference>
<reference evidence="1" key="1">
    <citation type="submission" date="2017-07" db="EMBL/GenBank/DDBJ databases">
        <title>Taro Niue Genome Assembly and Annotation.</title>
        <authorList>
            <person name="Atibalentja N."/>
            <person name="Keating K."/>
            <person name="Fields C.J."/>
        </authorList>
    </citation>
    <scope>NUCLEOTIDE SEQUENCE</scope>
    <source>
        <strain evidence="1">Niue_2</strain>
        <tissue evidence="1">Leaf</tissue>
    </source>
</reference>